<feature type="transmembrane region" description="Helical" evidence="1">
    <location>
        <begin position="7"/>
        <end position="34"/>
    </location>
</feature>
<evidence type="ECO:0000256" key="1">
    <source>
        <dbReference type="SAM" id="Phobius"/>
    </source>
</evidence>
<organism evidence="2 3">
    <name type="scientific">Olea europaea subsp. europaea</name>
    <dbReference type="NCBI Taxonomy" id="158383"/>
    <lineage>
        <taxon>Eukaryota</taxon>
        <taxon>Viridiplantae</taxon>
        <taxon>Streptophyta</taxon>
        <taxon>Embryophyta</taxon>
        <taxon>Tracheophyta</taxon>
        <taxon>Spermatophyta</taxon>
        <taxon>Magnoliopsida</taxon>
        <taxon>eudicotyledons</taxon>
        <taxon>Gunneridae</taxon>
        <taxon>Pentapetalae</taxon>
        <taxon>asterids</taxon>
        <taxon>lamiids</taxon>
        <taxon>Lamiales</taxon>
        <taxon>Oleaceae</taxon>
        <taxon>Oleeae</taxon>
        <taxon>Olea</taxon>
    </lineage>
</organism>
<dbReference type="PANTHER" id="PTHR30238">
    <property type="entry name" value="MEMBRANE BOUND PREDICTED REDOX MODULATOR"/>
    <property type="match status" value="1"/>
</dbReference>
<feature type="transmembrane region" description="Helical" evidence="1">
    <location>
        <begin position="90"/>
        <end position="109"/>
    </location>
</feature>
<dbReference type="Proteomes" id="UP000594638">
    <property type="component" value="Unassembled WGS sequence"/>
</dbReference>
<dbReference type="PANTHER" id="PTHR30238:SF0">
    <property type="entry name" value="THYLAKOID MEMBRANE PROTEIN TERC, CHLOROPLASTIC"/>
    <property type="match status" value="1"/>
</dbReference>
<dbReference type="Gramene" id="OE9A107053T1">
    <property type="protein sequence ID" value="OE9A107053C1"/>
    <property type="gene ID" value="OE9A107053"/>
</dbReference>
<reference evidence="2 3" key="1">
    <citation type="submission" date="2019-12" db="EMBL/GenBank/DDBJ databases">
        <authorList>
            <person name="Alioto T."/>
            <person name="Alioto T."/>
            <person name="Gomez Garrido J."/>
        </authorList>
    </citation>
    <scope>NUCLEOTIDE SEQUENCE [LARGE SCALE GENOMIC DNA]</scope>
</reference>
<name>A0A8S0TC03_OLEEU</name>
<dbReference type="EMBL" id="CACTIH010005873">
    <property type="protein sequence ID" value="CAA3002738.1"/>
    <property type="molecule type" value="Genomic_DNA"/>
</dbReference>
<keyword evidence="3" id="KW-1185">Reference proteome</keyword>
<keyword evidence="1" id="KW-1133">Transmembrane helix</keyword>
<gene>
    <name evidence="2" type="ORF">OLEA9_A107053</name>
</gene>
<evidence type="ECO:0000313" key="3">
    <source>
        <dbReference type="Proteomes" id="UP000594638"/>
    </source>
</evidence>
<evidence type="ECO:0000313" key="2">
    <source>
        <dbReference type="EMBL" id="CAA3002738.1"/>
    </source>
</evidence>
<keyword evidence="1" id="KW-0812">Transmembrane</keyword>
<accession>A0A8S0TC03</accession>
<protein>
    <submittedName>
        <fullName evidence="2">Uncharacterized membrane protein STKORF319</fullName>
    </submittedName>
</protein>
<proteinExistence type="predicted"/>
<keyword evidence="1" id="KW-0472">Membrane</keyword>
<dbReference type="AlphaFoldDB" id="A0A8S0TC03"/>
<comment type="caution">
    <text evidence="2">The sequence shown here is derived from an EMBL/GenBank/DDBJ whole genome shotgun (WGS) entry which is preliminary data.</text>
</comment>
<dbReference type="OrthoDB" id="417520at2759"/>
<sequence length="110" mass="12696">MTREQNWVLSYGIAGAIILLTLILLGAVTLQLFAEEDEDADLSDKFIIKTCQKFIPVTSNYDGNRFITVQNYAWKESNILGRLHLCFSQLQLLNSVILHLLWILYLQFFV</sequence>